<accession>A0A1B7JTX9</accession>
<dbReference type="Proteomes" id="UP000078224">
    <property type="component" value="Unassembled WGS sequence"/>
</dbReference>
<evidence type="ECO:0000313" key="2">
    <source>
        <dbReference type="Proteomes" id="UP000078224"/>
    </source>
</evidence>
<dbReference type="AlphaFoldDB" id="A0A1B7JTX9"/>
<reference evidence="1 2" key="1">
    <citation type="submission" date="2016-04" db="EMBL/GenBank/DDBJ databases">
        <title>ATOL: Assembling a taxonomically balanced genome-scale reconstruction of the evolutionary history of the Enterobacteriaceae.</title>
        <authorList>
            <person name="Plunkett G.III."/>
            <person name="Neeno-Eckwall E.C."/>
            <person name="Glasner J.D."/>
            <person name="Perna N.T."/>
        </authorList>
    </citation>
    <scope>NUCLEOTIDE SEQUENCE [LARGE SCALE GENOMIC DNA]</scope>
    <source>
        <strain evidence="1 2">ATCC 35613</strain>
    </source>
</reference>
<name>A0A1B7JTX9_9GAMM</name>
<organism evidence="1 2">
    <name type="scientific">Providencia heimbachae ATCC 35613</name>
    <dbReference type="NCBI Taxonomy" id="1354272"/>
    <lineage>
        <taxon>Bacteria</taxon>
        <taxon>Pseudomonadati</taxon>
        <taxon>Pseudomonadota</taxon>
        <taxon>Gammaproteobacteria</taxon>
        <taxon>Enterobacterales</taxon>
        <taxon>Morganellaceae</taxon>
        <taxon>Providencia</taxon>
    </lineage>
</organism>
<protein>
    <submittedName>
        <fullName evidence="1">Uncharacterized protein</fullName>
    </submittedName>
</protein>
<dbReference type="RefSeq" id="WP_068438909.1">
    <property type="nucleotide sequence ID" value="NZ_LXEW01000032.1"/>
</dbReference>
<evidence type="ECO:0000313" key="1">
    <source>
        <dbReference type="EMBL" id="OAT51322.1"/>
    </source>
</evidence>
<proteinExistence type="predicted"/>
<dbReference type="EMBL" id="LXEW01000032">
    <property type="protein sequence ID" value="OAT51322.1"/>
    <property type="molecule type" value="Genomic_DNA"/>
</dbReference>
<sequence>MSIFKLIATSVSVVTLVSITYYAQKTVNEQLTLEGEYSGAEIQAARLGATLACTSLLGGAIERLLNGLFSDH</sequence>
<keyword evidence="2" id="KW-1185">Reference proteome</keyword>
<dbReference type="PATRIC" id="fig|1354272.4.peg.2297"/>
<comment type="caution">
    <text evidence="1">The sequence shown here is derived from an EMBL/GenBank/DDBJ whole genome shotgun (WGS) entry which is preliminary data.</text>
</comment>
<gene>
    <name evidence="1" type="ORF">M998_2259</name>
</gene>
<dbReference type="OrthoDB" id="9947617at2"/>